<dbReference type="EMBL" id="MFBJ01000035">
    <property type="protein sequence ID" value="OGD96077.1"/>
    <property type="molecule type" value="Genomic_DNA"/>
</dbReference>
<keyword evidence="1" id="KW-1133">Transmembrane helix</keyword>
<dbReference type="Proteomes" id="UP000176666">
    <property type="component" value="Unassembled WGS sequence"/>
</dbReference>
<organism evidence="2 3">
    <name type="scientific">Candidatus Curtissbacteria bacterium RIFCSPHIGHO2_12_FULL_38_9b</name>
    <dbReference type="NCBI Taxonomy" id="1797720"/>
    <lineage>
        <taxon>Bacteria</taxon>
        <taxon>Candidatus Curtissiibacteriota</taxon>
    </lineage>
</organism>
<comment type="caution">
    <text evidence="2">The sequence shown here is derived from an EMBL/GenBank/DDBJ whole genome shotgun (WGS) entry which is preliminary data.</text>
</comment>
<reference evidence="2 3" key="1">
    <citation type="journal article" date="2016" name="Nat. Commun.">
        <title>Thousands of microbial genomes shed light on interconnected biogeochemical processes in an aquifer system.</title>
        <authorList>
            <person name="Anantharaman K."/>
            <person name="Brown C.T."/>
            <person name="Hug L.A."/>
            <person name="Sharon I."/>
            <person name="Castelle C.J."/>
            <person name="Probst A.J."/>
            <person name="Thomas B.C."/>
            <person name="Singh A."/>
            <person name="Wilkins M.J."/>
            <person name="Karaoz U."/>
            <person name="Brodie E.L."/>
            <person name="Williams K.H."/>
            <person name="Hubbard S.S."/>
            <person name="Banfield J.F."/>
        </authorList>
    </citation>
    <scope>NUCLEOTIDE SEQUENCE [LARGE SCALE GENOMIC DNA]</scope>
</reference>
<evidence type="ECO:0000313" key="2">
    <source>
        <dbReference type="EMBL" id="OGD96077.1"/>
    </source>
</evidence>
<sequence length="175" mass="20068">MEFFIILTGLFNLAVLVLIILLYPNIWKIIKEIKKLEATDAKIKDKAFLRAQSKADKELSKVIRAYSAALNLETKKQIEVISGETARQIRDLAEFSKEQKETIVSQTRQSLVDDIQKTQKDIENYRKVQIEKLNNQINSVIAEVARKVLSKTIDLKTHQDLVIDALNKAKAEKLF</sequence>
<accession>A0A1F5GWC4</accession>
<keyword evidence="1" id="KW-0812">Transmembrane</keyword>
<keyword evidence="1" id="KW-0472">Membrane</keyword>
<gene>
    <name evidence="2" type="ORF">A3F02_03200</name>
</gene>
<evidence type="ECO:0008006" key="4">
    <source>
        <dbReference type="Google" id="ProtNLM"/>
    </source>
</evidence>
<evidence type="ECO:0000256" key="1">
    <source>
        <dbReference type="SAM" id="Phobius"/>
    </source>
</evidence>
<feature type="transmembrane region" description="Helical" evidence="1">
    <location>
        <begin position="6"/>
        <end position="26"/>
    </location>
</feature>
<dbReference type="AlphaFoldDB" id="A0A1F5GWC4"/>
<proteinExistence type="predicted"/>
<evidence type="ECO:0000313" key="3">
    <source>
        <dbReference type="Proteomes" id="UP000176666"/>
    </source>
</evidence>
<protein>
    <recommendedName>
        <fullName evidence="4">F-type ATPase subunit b</fullName>
    </recommendedName>
</protein>
<name>A0A1F5GWC4_9BACT</name>